<proteinExistence type="predicted"/>
<organism evidence="1 3">
    <name type="scientific">Acetobacter cibinongensis</name>
    <dbReference type="NCBI Taxonomy" id="146475"/>
    <lineage>
        <taxon>Bacteria</taxon>
        <taxon>Pseudomonadati</taxon>
        <taxon>Pseudomonadota</taxon>
        <taxon>Alphaproteobacteria</taxon>
        <taxon>Acetobacterales</taxon>
        <taxon>Acetobacteraceae</taxon>
        <taxon>Acetobacter</taxon>
    </lineage>
</organism>
<dbReference type="EMBL" id="BJVU01000003">
    <property type="protein sequence ID" value="GEL58584.1"/>
    <property type="molecule type" value="Genomic_DNA"/>
</dbReference>
<comment type="caution">
    <text evidence="1">The sequence shown here is derived from an EMBL/GenBank/DDBJ whole genome shotgun (WGS) entry which is preliminary data.</text>
</comment>
<sequence length="202" mass="23151">MTNRESYVYGLSMLTPYQMQKASEHYEMTPCEWLWQEYNSTGPNMLSRFVTLCYGLGEYMKESLFQAEMDEALRLYGRTDFNPVPSQAALVGMALMWASLENVLDADASFRALTDIEDRPLNASVMFISMRATLILLRRDIHKNPKASEFWYWLCRVGWDEILTLAEQRDHAALEMIAGRAFCEPEGCIAVLPPDWSIHAAA</sequence>
<dbReference type="Proteomes" id="UP000321891">
    <property type="component" value="Unassembled WGS sequence"/>
</dbReference>
<evidence type="ECO:0000313" key="4">
    <source>
        <dbReference type="Proteomes" id="UP000321891"/>
    </source>
</evidence>
<evidence type="ECO:0000313" key="3">
    <source>
        <dbReference type="Proteomes" id="UP000032671"/>
    </source>
</evidence>
<keyword evidence="4" id="KW-1185">Reference proteome</keyword>
<accession>A0A6N3SNG4</accession>
<dbReference type="STRING" id="1231339.Abci_017_103"/>
<dbReference type="RefSeq" id="WP_048838963.1">
    <property type="nucleotide sequence ID" value="NZ_BAMV01000017.1"/>
</dbReference>
<evidence type="ECO:0000313" key="2">
    <source>
        <dbReference type="EMBL" id="GEL58584.1"/>
    </source>
</evidence>
<reference evidence="2 4" key="2">
    <citation type="submission" date="2019-07" db="EMBL/GenBank/DDBJ databases">
        <title>Whole genome shotgun sequence of Acetobacter cibinongensis NBRC 16605.</title>
        <authorList>
            <person name="Hosoyama A."/>
            <person name="Uohara A."/>
            <person name="Ohji S."/>
            <person name="Ichikawa N."/>
        </authorList>
    </citation>
    <scope>NUCLEOTIDE SEQUENCE [LARGE SCALE GENOMIC DNA]</scope>
    <source>
        <strain evidence="2 4">NBRC 16605</strain>
    </source>
</reference>
<evidence type="ECO:0000313" key="1">
    <source>
        <dbReference type="EMBL" id="GAN60919.1"/>
    </source>
</evidence>
<reference evidence="1 3" key="1">
    <citation type="submission" date="2012-11" db="EMBL/GenBank/DDBJ databases">
        <title>Whole genome sequence of Acetobacter cibinongensis 4H-1.</title>
        <authorList>
            <person name="Azuma Y."/>
            <person name="Higashiura N."/>
            <person name="Hirakawa H."/>
            <person name="Matsushita K."/>
        </authorList>
    </citation>
    <scope>NUCLEOTIDE SEQUENCE [LARGE SCALE GENOMIC DNA]</scope>
    <source>
        <strain evidence="1 3">4H-1</strain>
    </source>
</reference>
<gene>
    <name evidence="1" type="ORF">Abci_017_103</name>
    <name evidence="2" type="ORF">ACI01nite_11860</name>
</gene>
<accession>A0A0D6N4P1</accession>
<dbReference type="AlphaFoldDB" id="A0A0D6N4P1"/>
<dbReference type="EMBL" id="BAMV01000017">
    <property type="protein sequence ID" value="GAN60919.1"/>
    <property type="molecule type" value="Genomic_DNA"/>
</dbReference>
<name>A0A0D6N4P1_9PROT</name>
<protein>
    <submittedName>
        <fullName evidence="1">Uncharacterized protein</fullName>
    </submittedName>
</protein>
<dbReference type="Proteomes" id="UP000032671">
    <property type="component" value="Unassembled WGS sequence"/>
</dbReference>